<keyword evidence="2" id="KW-1185">Reference proteome</keyword>
<evidence type="ECO:0000313" key="2">
    <source>
        <dbReference type="Proteomes" id="UP000292702"/>
    </source>
</evidence>
<evidence type="ECO:0000313" key="1">
    <source>
        <dbReference type="EMBL" id="TCD61037.1"/>
    </source>
</evidence>
<dbReference type="EMBL" id="RWJN01000513">
    <property type="protein sequence ID" value="TCD61037.1"/>
    <property type="molecule type" value="Genomic_DNA"/>
</dbReference>
<protein>
    <submittedName>
        <fullName evidence="1">Uncharacterized protein</fullName>
    </submittedName>
</protein>
<comment type="caution">
    <text evidence="1">The sequence shown here is derived from an EMBL/GenBank/DDBJ whole genome shotgun (WGS) entry which is preliminary data.</text>
</comment>
<sequence length="251" mass="27213">MPSKNAAFYAYIKHATGDVVYVGVFANRMVANLWWRAIMVSANVQLQKSIKRITAQFYSQAAIGDVEATLQDPQCAAHLKNQVFFVMANGVGSVSPGLVPPDDGRDAVNKEIYLIRASGDPTMHWAVSSTGTIVCSRTDMTFFRLYAKVPNLPGVNYNDGVPFIGDDEITLQIVDTDAYLKMDAPDGNKLSKLSVAPQSSVPSKFKFKYFEGKSDLHGFGVEKGVGGDDAPHVVCTFPDGPVGQGIAWELV</sequence>
<dbReference type="OrthoDB" id="5364171at2759"/>
<name>A0A4V2MV44_9APHY</name>
<organism evidence="1 2">
    <name type="scientific">Steccherinum ochraceum</name>
    <dbReference type="NCBI Taxonomy" id="92696"/>
    <lineage>
        <taxon>Eukaryota</taxon>
        <taxon>Fungi</taxon>
        <taxon>Dikarya</taxon>
        <taxon>Basidiomycota</taxon>
        <taxon>Agaricomycotina</taxon>
        <taxon>Agaricomycetes</taxon>
        <taxon>Polyporales</taxon>
        <taxon>Steccherinaceae</taxon>
        <taxon>Steccherinum</taxon>
    </lineage>
</organism>
<gene>
    <name evidence="1" type="ORF">EIP91_009141</name>
</gene>
<dbReference type="Proteomes" id="UP000292702">
    <property type="component" value="Unassembled WGS sequence"/>
</dbReference>
<dbReference type="AlphaFoldDB" id="A0A4V2MV44"/>
<proteinExistence type="predicted"/>
<accession>A0A4V2MV44</accession>
<reference evidence="1 2" key="1">
    <citation type="submission" date="2018-11" db="EMBL/GenBank/DDBJ databases">
        <title>Genome assembly of Steccherinum ochraceum LE-BIN_3174, the white-rot fungus of the Steccherinaceae family (The Residual Polyporoid clade, Polyporales, Basidiomycota).</title>
        <authorList>
            <person name="Fedorova T.V."/>
            <person name="Glazunova O.A."/>
            <person name="Landesman E.O."/>
            <person name="Moiseenko K.V."/>
            <person name="Psurtseva N.V."/>
            <person name="Savinova O.S."/>
            <person name="Shakhova N.V."/>
            <person name="Tyazhelova T.V."/>
            <person name="Vasina D.V."/>
        </authorList>
    </citation>
    <scope>NUCLEOTIDE SEQUENCE [LARGE SCALE GENOMIC DNA]</scope>
    <source>
        <strain evidence="1 2">LE-BIN_3174</strain>
    </source>
</reference>